<dbReference type="Pfam" id="PF01292">
    <property type="entry name" value="Ni_hydr_CYTB"/>
    <property type="match status" value="1"/>
</dbReference>
<evidence type="ECO:0000256" key="4">
    <source>
        <dbReference type="ARBA" id="ARBA00022989"/>
    </source>
</evidence>
<accession>A0A382NI51</accession>
<keyword evidence="4 6" id="KW-1133">Transmembrane helix</keyword>
<gene>
    <name evidence="8" type="ORF">METZ01_LOCUS313757</name>
</gene>
<name>A0A382NI51_9ZZZZ</name>
<dbReference type="AlphaFoldDB" id="A0A382NI51"/>
<dbReference type="GO" id="GO:0020037">
    <property type="term" value="F:heme binding"/>
    <property type="evidence" value="ECO:0007669"/>
    <property type="project" value="TreeGrafter"/>
</dbReference>
<dbReference type="EMBL" id="UINC01100672">
    <property type="protein sequence ID" value="SVC60903.1"/>
    <property type="molecule type" value="Genomic_DNA"/>
</dbReference>
<proteinExistence type="predicted"/>
<evidence type="ECO:0000256" key="6">
    <source>
        <dbReference type="SAM" id="Phobius"/>
    </source>
</evidence>
<dbReference type="SUPFAM" id="SSF81342">
    <property type="entry name" value="Transmembrane di-heme cytochromes"/>
    <property type="match status" value="1"/>
</dbReference>
<keyword evidence="3 6" id="KW-0812">Transmembrane</keyword>
<protein>
    <recommendedName>
        <fullName evidence="7">Cytochrome b561 bacterial/Ni-hydrogenase domain-containing protein</fullName>
    </recommendedName>
</protein>
<feature type="transmembrane region" description="Helical" evidence="6">
    <location>
        <begin position="223"/>
        <end position="245"/>
    </location>
</feature>
<feature type="transmembrane region" description="Helical" evidence="6">
    <location>
        <begin position="89"/>
        <end position="110"/>
    </location>
</feature>
<evidence type="ECO:0000256" key="3">
    <source>
        <dbReference type="ARBA" id="ARBA00022692"/>
    </source>
</evidence>
<keyword evidence="2" id="KW-1003">Cell membrane</keyword>
<feature type="transmembrane region" description="Helical" evidence="6">
    <location>
        <begin position="265"/>
        <end position="286"/>
    </location>
</feature>
<feature type="domain" description="Cytochrome b561 bacterial/Ni-hydrogenase" evidence="7">
    <location>
        <begin position="86"/>
        <end position="299"/>
    </location>
</feature>
<dbReference type="GO" id="GO:0005886">
    <property type="term" value="C:plasma membrane"/>
    <property type="evidence" value="ECO:0007669"/>
    <property type="project" value="UniProtKB-SubCell"/>
</dbReference>
<dbReference type="InterPro" id="IPR011577">
    <property type="entry name" value="Cyt_b561_bac/Ni-Hgenase"/>
</dbReference>
<dbReference type="PANTHER" id="PTHR30485:SF0">
    <property type="entry name" value="NI_FE-HYDROGENASE 1 B-TYPE CYTOCHROME SUBUNIT-RELATED"/>
    <property type="match status" value="1"/>
</dbReference>
<evidence type="ECO:0000259" key="7">
    <source>
        <dbReference type="Pfam" id="PF01292"/>
    </source>
</evidence>
<sequence length="308" mass="35073">VQIADPCHPVALKRFYPEFISDPSFLVDPAAEGPDNSSHRYATAEDDRRISSVRRRCVKGPLKLMMFARDRHPSSPVRWITVHSYNVRICHWINVIASGYLLVSGVHIFLDFPELYWGHTGYQGHPAIFKLSDWGISWEVAGEMGNRMWGRNYHFTFAWVFFINGVVYVAWNVLTKHFSTKMLPSRREFTWASLRTDFRDRVWRRSQGRASTNTYGTLQKVSYLLLIFVFIPLMVLTGLAQSPGLTAAMPALLDLFGGRQSARSLHTIGTILFVVFVVIHLLEIAAAGMFTRLRSMITGTTSLLEEGE</sequence>
<dbReference type="Gene3D" id="1.20.950.20">
    <property type="entry name" value="Transmembrane di-heme cytochromes, Chain C"/>
    <property type="match status" value="1"/>
</dbReference>
<dbReference type="InterPro" id="IPR051542">
    <property type="entry name" value="Hydrogenase_cytochrome"/>
</dbReference>
<evidence type="ECO:0000313" key="8">
    <source>
        <dbReference type="EMBL" id="SVC60903.1"/>
    </source>
</evidence>
<comment type="subcellular location">
    <subcellularLocation>
        <location evidence="1">Cell membrane</location>
        <topology evidence="1">Multi-pass membrane protein</topology>
    </subcellularLocation>
</comment>
<feature type="non-terminal residue" evidence="8">
    <location>
        <position position="1"/>
    </location>
</feature>
<organism evidence="8">
    <name type="scientific">marine metagenome</name>
    <dbReference type="NCBI Taxonomy" id="408172"/>
    <lineage>
        <taxon>unclassified sequences</taxon>
        <taxon>metagenomes</taxon>
        <taxon>ecological metagenomes</taxon>
    </lineage>
</organism>
<feature type="transmembrane region" description="Helical" evidence="6">
    <location>
        <begin position="153"/>
        <end position="174"/>
    </location>
</feature>
<reference evidence="8" key="1">
    <citation type="submission" date="2018-05" db="EMBL/GenBank/DDBJ databases">
        <authorList>
            <person name="Lanie J.A."/>
            <person name="Ng W.-L."/>
            <person name="Kazmierczak K.M."/>
            <person name="Andrzejewski T.M."/>
            <person name="Davidsen T.M."/>
            <person name="Wayne K.J."/>
            <person name="Tettelin H."/>
            <person name="Glass J.I."/>
            <person name="Rusch D."/>
            <person name="Podicherti R."/>
            <person name="Tsui H.-C.T."/>
            <person name="Winkler M.E."/>
        </authorList>
    </citation>
    <scope>NUCLEOTIDE SEQUENCE</scope>
</reference>
<evidence type="ECO:0000256" key="5">
    <source>
        <dbReference type="ARBA" id="ARBA00023136"/>
    </source>
</evidence>
<evidence type="ECO:0000256" key="2">
    <source>
        <dbReference type="ARBA" id="ARBA00022475"/>
    </source>
</evidence>
<dbReference type="PANTHER" id="PTHR30485">
    <property type="entry name" value="NI/FE-HYDROGENASE 1 B-TYPE CYTOCHROME SUBUNIT"/>
    <property type="match status" value="1"/>
</dbReference>
<dbReference type="InterPro" id="IPR016174">
    <property type="entry name" value="Di-haem_cyt_TM"/>
</dbReference>
<evidence type="ECO:0000256" key="1">
    <source>
        <dbReference type="ARBA" id="ARBA00004651"/>
    </source>
</evidence>
<dbReference type="GO" id="GO:0022904">
    <property type="term" value="P:respiratory electron transport chain"/>
    <property type="evidence" value="ECO:0007669"/>
    <property type="project" value="InterPro"/>
</dbReference>
<keyword evidence="5 6" id="KW-0472">Membrane</keyword>
<dbReference type="GO" id="GO:0009055">
    <property type="term" value="F:electron transfer activity"/>
    <property type="evidence" value="ECO:0007669"/>
    <property type="project" value="InterPro"/>
</dbReference>